<evidence type="ECO:0000256" key="10">
    <source>
        <dbReference type="ARBA" id="ARBA00048478"/>
    </source>
</evidence>
<dbReference type="GO" id="GO:0005737">
    <property type="term" value="C:cytoplasm"/>
    <property type="evidence" value="ECO:0007669"/>
    <property type="project" value="UniProtKB-SubCell"/>
</dbReference>
<protein>
    <recommendedName>
        <fullName evidence="3">(d)CMP kinase</fullName>
        <ecNumber evidence="3">2.7.4.25</ecNumber>
    </recommendedName>
</protein>
<comment type="similarity">
    <text evidence="2">Belongs to the cytidylate kinase family. Type 2 subfamily.</text>
</comment>
<dbReference type="InterPro" id="IPR011892">
    <property type="entry name" value="Cyt_kin_arch"/>
</dbReference>
<dbReference type="Proteomes" id="UP000177349">
    <property type="component" value="Unassembled WGS sequence"/>
</dbReference>
<dbReference type="GO" id="GO:0036431">
    <property type="term" value="F:dCMP kinase activity"/>
    <property type="evidence" value="ECO:0007669"/>
    <property type="project" value="InterPro"/>
</dbReference>
<evidence type="ECO:0000256" key="2">
    <source>
        <dbReference type="ARBA" id="ARBA00011005"/>
    </source>
</evidence>
<dbReference type="GO" id="GO:0036430">
    <property type="term" value="F:CMP kinase activity"/>
    <property type="evidence" value="ECO:0007669"/>
    <property type="project" value="RHEA"/>
</dbReference>
<dbReference type="SUPFAM" id="SSF52540">
    <property type="entry name" value="P-loop containing nucleoside triphosphate hydrolases"/>
    <property type="match status" value="1"/>
</dbReference>
<evidence type="ECO:0000313" key="11">
    <source>
        <dbReference type="EMBL" id="OGY91838.1"/>
    </source>
</evidence>
<keyword evidence="7" id="KW-0418">Kinase</keyword>
<evidence type="ECO:0000256" key="7">
    <source>
        <dbReference type="ARBA" id="ARBA00022777"/>
    </source>
</evidence>
<dbReference type="NCBIfam" id="TIGR02173">
    <property type="entry name" value="cyt_kin_arch"/>
    <property type="match status" value="1"/>
</dbReference>
<comment type="caution">
    <text evidence="11">The sequence shown here is derived from an EMBL/GenBank/DDBJ whole genome shotgun (WGS) entry which is preliminary data.</text>
</comment>
<comment type="subcellular location">
    <subcellularLocation>
        <location evidence="1">Cytoplasm</location>
    </subcellularLocation>
</comment>
<keyword evidence="4" id="KW-0963">Cytoplasm</keyword>
<evidence type="ECO:0000256" key="1">
    <source>
        <dbReference type="ARBA" id="ARBA00004496"/>
    </source>
</evidence>
<organism evidence="11 12">
    <name type="scientific">Candidatus Komeilibacteria bacterium RIFCSPLOWO2_01_FULL_53_11</name>
    <dbReference type="NCBI Taxonomy" id="1798552"/>
    <lineage>
        <taxon>Bacteria</taxon>
        <taxon>Candidatus Komeiliibacteriota</taxon>
    </lineage>
</organism>
<dbReference type="CDD" id="cd02020">
    <property type="entry name" value="CMPK"/>
    <property type="match status" value="1"/>
</dbReference>
<evidence type="ECO:0000256" key="5">
    <source>
        <dbReference type="ARBA" id="ARBA00022679"/>
    </source>
</evidence>
<dbReference type="GO" id="GO:0005524">
    <property type="term" value="F:ATP binding"/>
    <property type="evidence" value="ECO:0007669"/>
    <property type="project" value="UniProtKB-KW"/>
</dbReference>
<sequence length="190" mass="21860">MIISISGKPGSGKSTLGKMLAEKLGYQHYYVGGMRRLMARERGLTLEELNALGEREGWTDKEVDEYQKELAAREDNFVIEGRTSFYFIPSSLKIFINVSPEEGARRVYLELQDQKNTRNEAKNLDSIEDVLESHKKRITSDALRYKKYYGIDIEATSPYDLVLDSTDLTIDQAFEKLYAFVAKRLQNQKK</sequence>
<keyword evidence="8" id="KW-0067">ATP-binding</keyword>
<dbReference type="InterPro" id="IPR027417">
    <property type="entry name" value="P-loop_NTPase"/>
</dbReference>
<evidence type="ECO:0000313" key="12">
    <source>
        <dbReference type="Proteomes" id="UP000177349"/>
    </source>
</evidence>
<accession>A0A1G2BS05</accession>
<reference evidence="11 12" key="1">
    <citation type="journal article" date="2016" name="Nat. Commun.">
        <title>Thousands of microbial genomes shed light on interconnected biogeochemical processes in an aquifer system.</title>
        <authorList>
            <person name="Anantharaman K."/>
            <person name="Brown C.T."/>
            <person name="Hug L.A."/>
            <person name="Sharon I."/>
            <person name="Castelle C.J."/>
            <person name="Probst A.J."/>
            <person name="Thomas B.C."/>
            <person name="Singh A."/>
            <person name="Wilkins M.J."/>
            <person name="Karaoz U."/>
            <person name="Brodie E.L."/>
            <person name="Williams K.H."/>
            <person name="Hubbard S.S."/>
            <person name="Banfield J.F."/>
        </authorList>
    </citation>
    <scope>NUCLEOTIDE SEQUENCE [LARGE SCALE GENOMIC DNA]</scope>
</reference>
<proteinExistence type="inferred from homology"/>
<comment type="catalytic activity">
    <reaction evidence="10">
        <text>CMP + ATP = CDP + ADP</text>
        <dbReference type="Rhea" id="RHEA:11600"/>
        <dbReference type="ChEBI" id="CHEBI:30616"/>
        <dbReference type="ChEBI" id="CHEBI:58069"/>
        <dbReference type="ChEBI" id="CHEBI:60377"/>
        <dbReference type="ChEBI" id="CHEBI:456216"/>
        <dbReference type="EC" id="2.7.4.25"/>
    </reaction>
</comment>
<comment type="catalytic activity">
    <reaction evidence="9">
        <text>dCMP + ATP = dCDP + ADP</text>
        <dbReference type="Rhea" id="RHEA:25094"/>
        <dbReference type="ChEBI" id="CHEBI:30616"/>
        <dbReference type="ChEBI" id="CHEBI:57566"/>
        <dbReference type="ChEBI" id="CHEBI:58593"/>
        <dbReference type="ChEBI" id="CHEBI:456216"/>
        <dbReference type="EC" id="2.7.4.25"/>
    </reaction>
</comment>
<evidence type="ECO:0000256" key="3">
    <source>
        <dbReference type="ARBA" id="ARBA00012906"/>
    </source>
</evidence>
<evidence type="ECO:0000256" key="6">
    <source>
        <dbReference type="ARBA" id="ARBA00022741"/>
    </source>
</evidence>
<keyword evidence="5" id="KW-0808">Transferase</keyword>
<dbReference type="AlphaFoldDB" id="A0A1G2BS05"/>
<gene>
    <name evidence="11" type="ORF">A3B31_00950</name>
</gene>
<dbReference type="InterPro" id="IPR011994">
    <property type="entry name" value="Cytidylate_kinase_dom"/>
</dbReference>
<keyword evidence="6" id="KW-0547">Nucleotide-binding</keyword>
<name>A0A1G2BS05_9BACT</name>
<dbReference type="Gene3D" id="3.40.50.300">
    <property type="entry name" value="P-loop containing nucleotide triphosphate hydrolases"/>
    <property type="match status" value="1"/>
</dbReference>
<dbReference type="Pfam" id="PF13189">
    <property type="entry name" value="Cytidylate_kin2"/>
    <property type="match status" value="1"/>
</dbReference>
<dbReference type="EMBL" id="MHKN01000031">
    <property type="protein sequence ID" value="OGY91838.1"/>
    <property type="molecule type" value="Genomic_DNA"/>
</dbReference>
<evidence type="ECO:0000256" key="4">
    <source>
        <dbReference type="ARBA" id="ARBA00022490"/>
    </source>
</evidence>
<evidence type="ECO:0000256" key="8">
    <source>
        <dbReference type="ARBA" id="ARBA00022840"/>
    </source>
</evidence>
<dbReference type="EC" id="2.7.4.25" evidence="3"/>
<evidence type="ECO:0000256" key="9">
    <source>
        <dbReference type="ARBA" id="ARBA00047615"/>
    </source>
</evidence>